<dbReference type="FunFam" id="3.30.70.580:FF:000001">
    <property type="entry name" value="tRNA pseudouridine synthase A"/>
    <property type="match status" value="1"/>
</dbReference>
<dbReference type="AlphaFoldDB" id="H5SBP5"/>
<reference evidence="9" key="2">
    <citation type="journal article" date="2012" name="PLoS ONE">
        <title>A Deeply Branching Thermophilic Bacterium with an Ancient Acetyl-CoA Pathway Dominates a Subsurface Ecosystem.</title>
        <authorList>
            <person name="Takami H."/>
            <person name="Noguchi H."/>
            <person name="Takaki Y."/>
            <person name="Uchiyama I."/>
            <person name="Toyoda A."/>
            <person name="Nishi S."/>
            <person name="Chee G.-J."/>
            <person name="Arai W."/>
            <person name="Nunoura T."/>
            <person name="Itoh T."/>
            <person name="Hattori M."/>
            <person name="Takai K."/>
        </authorList>
    </citation>
    <scope>NUCLEOTIDE SEQUENCE</scope>
</reference>
<dbReference type="InterPro" id="IPR020094">
    <property type="entry name" value="TruA/RsuA/RluB/E/F_N"/>
</dbReference>
<comment type="subunit">
    <text evidence="4">Homodimer.</text>
</comment>
<evidence type="ECO:0000256" key="6">
    <source>
        <dbReference type="PIRSR" id="PIRSR001430-2"/>
    </source>
</evidence>
<feature type="active site" description="Nucleophile" evidence="4 5">
    <location>
        <position position="52"/>
    </location>
</feature>
<feature type="domain" description="Pseudouridine synthase I TruA alpha/beta" evidence="8">
    <location>
        <begin position="9"/>
        <end position="107"/>
    </location>
</feature>
<dbReference type="Gene3D" id="3.30.70.660">
    <property type="entry name" value="Pseudouridine synthase I, catalytic domain, C-terminal subdomain"/>
    <property type="match status" value="1"/>
</dbReference>
<feature type="binding site" evidence="4 6">
    <location>
        <position position="113"/>
    </location>
    <ligand>
        <name>substrate</name>
    </ligand>
</feature>
<dbReference type="NCBIfam" id="TIGR00071">
    <property type="entry name" value="hisT_truA"/>
    <property type="match status" value="1"/>
</dbReference>
<dbReference type="CDD" id="cd02570">
    <property type="entry name" value="PseudoU_synth_EcTruA"/>
    <property type="match status" value="1"/>
</dbReference>
<dbReference type="EC" id="5.4.99.12" evidence="4"/>
<organism evidence="9">
    <name type="scientific">uncultured Bacteroidota bacterium</name>
    <dbReference type="NCBI Taxonomy" id="152509"/>
    <lineage>
        <taxon>Bacteria</taxon>
        <taxon>Pseudomonadati</taxon>
        <taxon>Bacteroidota</taxon>
        <taxon>environmental samples</taxon>
    </lineage>
</organism>
<feature type="domain" description="Pseudouridine synthase I TruA alpha/beta" evidence="8">
    <location>
        <begin position="144"/>
        <end position="247"/>
    </location>
</feature>
<dbReference type="InterPro" id="IPR001406">
    <property type="entry name" value="PsdUridine_synth_TruA"/>
</dbReference>
<dbReference type="InterPro" id="IPR020095">
    <property type="entry name" value="PsdUridine_synth_TruA_C"/>
</dbReference>
<comment type="caution">
    <text evidence="4">Lacks conserved residue(s) required for the propagation of feature annotation.</text>
</comment>
<evidence type="ECO:0000256" key="5">
    <source>
        <dbReference type="PIRSR" id="PIRSR001430-1"/>
    </source>
</evidence>
<reference evidence="9" key="1">
    <citation type="journal article" date="2005" name="Environ. Microbiol.">
        <title>Genetic and functional properties of uncultivated thermophilic crenarchaeotes from a subsurface gold mine as revealed by analysis of genome fragments.</title>
        <authorList>
            <person name="Nunoura T."/>
            <person name="Hirayama H."/>
            <person name="Takami H."/>
            <person name="Oida H."/>
            <person name="Nishi S."/>
            <person name="Shimamura S."/>
            <person name="Suzuki Y."/>
            <person name="Inagaki F."/>
            <person name="Takai K."/>
            <person name="Nealson K.H."/>
            <person name="Horikoshi K."/>
        </authorList>
    </citation>
    <scope>NUCLEOTIDE SEQUENCE</scope>
</reference>
<dbReference type="GO" id="GO:0003723">
    <property type="term" value="F:RNA binding"/>
    <property type="evidence" value="ECO:0007669"/>
    <property type="project" value="InterPro"/>
</dbReference>
<evidence type="ECO:0000256" key="4">
    <source>
        <dbReference type="HAMAP-Rule" id="MF_00171"/>
    </source>
</evidence>
<comment type="function">
    <text evidence="4">Formation of pseudouridine at positions 38, 39 and 40 in the anticodon stem and loop of transfer RNAs.</text>
</comment>
<dbReference type="Gene3D" id="3.30.70.580">
    <property type="entry name" value="Pseudouridine synthase I, catalytic domain, N-terminal subdomain"/>
    <property type="match status" value="1"/>
</dbReference>
<proteinExistence type="inferred from homology"/>
<dbReference type="SUPFAM" id="SSF55120">
    <property type="entry name" value="Pseudouridine synthase"/>
    <property type="match status" value="1"/>
</dbReference>
<dbReference type="GO" id="GO:0031119">
    <property type="term" value="P:tRNA pseudouridine synthesis"/>
    <property type="evidence" value="ECO:0007669"/>
    <property type="project" value="UniProtKB-UniRule"/>
</dbReference>
<name>H5SBP5_9BACT</name>
<evidence type="ECO:0000259" key="8">
    <source>
        <dbReference type="Pfam" id="PF01416"/>
    </source>
</evidence>
<comment type="catalytic activity">
    <reaction evidence="4 7">
        <text>uridine(38/39/40) in tRNA = pseudouridine(38/39/40) in tRNA</text>
        <dbReference type="Rhea" id="RHEA:22376"/>
        <dbReference type="Rhea" id="RHEA-COMP:10085"/>
        <dbReference type="Rhea" id="RHEA-COMP:10087"/>
        <dbReference type="ChEBI" id="CHEBI:65314"/>
        <dbReference type="ChEBI" id="CHEBI:65315"/>
        <dbReference type="EC" id="5.4.99.12"/>
    </reaction>
</comment>
<dbReference type="InterPro" id="IPR020097">
    <property type="entry name" value="PsdUridine_synth_TruA_a/b_dom"/>
</dbReference>
<gene>
    <name evidence="4" type="primary">truA</name>
    <name evidence="9" type="ORF">HGMM_F07E12C28</name>
</gene>
<dbReference type="InterPro" id="IPR020103">
    <property type="entry name" value="PsdUridine_synth_cat_dom_sf"/>
</dbReference>
<dbReference type="Pfam" id="PF01416">
    <property type="entry name" value="PseudoU_synth_1"/>
    <property type="match status" value="2"/>
</dbReference>
<evidence type="ECO:0000313" key="9">
    <source>
        <dbReference type="EMBL" id="BAL53581.1"/>
    </source>
</evidence>
<dbReference type="GO" id="GO:0160147">
    <property type="term" value="F:tRNA pseudouridine(38-40) synthase activity"/>
    <property type="evidence" value="ECO:0007669"/>
    <property type="project" value="UniProtKB-EC"/>
</dbReference>
<dbReference type="HAMAP" id="MF_00171">
    <property type="entry name" value="TruA"/>
    <property type="match status" value="1"/>
</dbReference>
<dbReference type="PANTHER" id="PTHR11142:SF0">
    <property type="entry name" value="TRNA PSEUDOURIDINE SYNTHASE-LIKE 1"/>
    <property type="match status" value="1"/>
</dbReference>
<evidence type="ECO:0000256" key="2">
    <source>
        <dbReference type="ARBA" id="ARBA00022694"/>
    </source>
</evidence>
<dbReference type="PIRSF" id="PIRSF001430">
    <property type="entry name" value="tRNA_psdUrid_synth"/>
    <property type="match status" value="1"/>
</dbReference>
<keyword evidence="2 4" id="KW-0819">tRNA processing</keyword>
<dbReference type="PANTHER" id="PTHR11142">
    <property type="entry name" value="PSEUDOURIDYLATE SYNTHASE"/>
    <property type="match status" value="1"/>
</dbReference>
<evidence type="ECO:0000256" key="1">
    <source>
        <dbReference type="ARBA" id="ARBA00009375"/>
    </source>
</evidence>
<keyword evidence="3 4" id="KW-0413">Isomerase</keyword>
<evidence type="ECO:0000256" key="7">
    <source>
        <dbReference type="RuleBase" id="RU003792"/>
    </source>
</evidence>
<sequence length="261" mass="29594">MKTLVLRLAYDGTDFVGLQRQPNGRTVEGELAKALERIYGECPTIVPAGRTDSGVHARGMVVHVRLGKADRIPVERIPRALNALLPEDVRINGVQLRSDTQFHARYDALRRTYSYYLARCSDPLRRRYEWQVPFPFRDTALEEAAAVFLGTHDFTTFSKFNADRRSYICTVERCSWHQCGGGRYRLEIVANRFVYGMVRCLVGAMLDCARGKRSAAELAEALHARDRRRSSPIAPPHGLVFESVEYPPELGVVFTSECAQW</sequence>
<evidence type="ECO:0000256" key="3">
    <source>
        <dbReference type="ARBA" id="ARBA00023235"/>
    </source>
</evidence>
<accession>H5SBP5</accession>
<comment type="similarity">
    <text evidence="1 4 7">Belongs to the tRNA pseudouridine synthase TruA family.</text>
</comment>
<dbReference type="EMBL" id="AP011661">
    <property type="protein sequence ID" value="BAL53581.1"/>
    <property type="molecule type" value="Genomic_DNA"/>
</dbReference>
<protein>
    <recommendedName>
        <fullName evidence="4">tRNA pseudouridine synthase A</fullName>
        <ecNumber evidence="4">5.4.99.12</ecNumber>
    </recommendedName>
    <alternativeName>
        <fullName evidence="4">tRNA pseudouridine(38-40) synthase</fullName>
    </alternativeName>
    <alternativeName>
        <fullName evidence="4">tRNA pseudouridylate synthase I</fullName>
    </alternativeName>
    <alternativeName>
        <fullName evidence="4">tRNA-uridine isomerase I</fullName>
    </alternativeName>
</protein>